<comment type="caution">
    <text evidence="1">The sequence shown here is derived from an EMBL/GenBank/DDBJ whole genome shotgun (WGS) entry which is preliminary data.</text>
</comment>
<protein>
    <submittedName>
        <fullName evidence="1">Uncharacterized protein</fullName>
    </submittedName>
</protein>
<name>A0A9P9KF85_FUSSL</name>
<dbReference type="AlphaFoldDB" id="A0A9P9KF85"/>
<evidence type="ECO:0000313" key="2">
    <source>
        <dbReference type="Proteomes" id="UP000736672"/>
    </source>
</evidence>
<gene>
    <name evidence="1" type="ORF">B0J15DRAFT_495078</name>
</gene>
<proteinExistence type="predicted"/>
<sequence length="70" mass="7240">MVWRFAAVATLQLCHHSRTASSANSSGDDESINVQTDRSYRGAIGATGTATKPALAHCLTYVASVSALGS</sequence>
<keyword evidence="2" id="KW-1185">Reference proteome</keyword>
<evidence type="ECO:0000313" key="1">
    <source>
        <dbReference type="EMBL" id="KAH7255030.1"/>
    </source>
</evidence>
<organism evidence="1 2">
    <name type="scientific">Fusarium solani</name>
    <name type="common">Filamentous fungus</name>
    <dbReference type="NCBI Taxonomy" id="169388"/>
    <lineage>
        <taxon>Eukaryota</taxon>
        <taxon>Fungi</taxon>
        <taxon>Dikarya</taxon>
        <taxon>Ascomycota</taxon>
        <taxon>Pezizomycotina</taxon>
        <taxon>Sordariomycetes</taxon>
        <taxon>Hypocreomycetidae</taxon>
        <taxon>Hypocreales</taxon>
        <taxon>Nectriaceae</taxon>
        <taxon>Fusarium</taxon>
        <taxon>Fusarium solani species complex</taxon>
    </lineage>
</organism>
<dbReference type="EMBL" id="JAGTJS010000010">
    <property type="protein sequence ID" value="KAH7255030.1"/>
    <property type="molecule type" value="Genomic_DNA"/>
</dbReference>
<accession>A0A9P9KF85</accession>
<dbReference type="Proteomes" id="UP000736672">
    <property type="component" value="Unassembled WGS sequence"/>
</dbReference>
<reference evidence="1" key="1">
    <citation type="journal article" date="2021" name="Nat. Commun.">
        <title>Genetic determinants of endophytism in the Arabidopsis root mycobiome.</title>
        <authorList>
            <person name="Mesny F."/>
            <person name="Miyauchi S."/>
            <person name="Thiergart T."/>
            <person name="Pickel B."/>
            <person name="Atanasova L."/>
            <person name="Karlsson M."/>
            <person name="Huettel B."/>
            <person name="Barry K.W."/>
            <person name="Haridas S."/>
            <person name="Chen C."/>
            <person name="Bauer D."/>
            <person name="Andreopoulos W."/>
            <person name="Pangilinan J."/>
            <person name="LaButti K."/>
            <person name="Riley R."/>
            <person name="Lipzen A."/>
            <person name="Clum A."/>
            <person name="Drula E."/>
            <person name="Henrissat B."/>
            <person name="Kohler A."/>
            <person name="Grigoriev I.V."/>
            <person name="Martin F.M."/>
            <person name="Hacquard S."/>
        </authorList>
    </citation>
    <scope>NUCLEOTIDE SEQUENCE</scope>
    <source>
        <strain evidence="1">FSSC 5 MPI-SDFR-AT-0091</strain>
    </source>
</reference>